<organism evidence="2 3">
    <name type="scientific">Actinomadura verrucosospora</name>
    <dbReference type="NCBI Taxonomy" id="46165"/>
    <lineage>
        <taxon>Bacteria</taxon>
        <taxon>Bacillati</taxon>
        <taxon>Actinomycetota</taxon>
        <taxon>Actinomycetes</taxon>
        <taxon>Streptosporangiales</taxon>
        <taxon>Thermomonosporaceae</taxon>
        <taxon>Actinomadura</taxon>
    </lineage>
</organism>
<proteinExistence type="predicted"/>
<feature type="transmembrane region" description="Helical" evidence="1">
    <location>
        <begin position="80"/>
        <end position="103"/>
    </location>
</feature>
<dbReference type="AlphaFoldDB" id="A0A7D4AKS8"/>
<sequence length="281" mass="29006">MTTTTRPAATTTIPGASGPARAFSGSMFTKTLFDNRRVFAVWALATGALAMMYGGFYPQITADSVASVPEAMRGFGLDDTASAAGYLQGAVFGLLIPLLVTFYGAATGARMISADEESGYLDLLLAHPIGRTRLLLHRFAALAAGAVAIAVVVLAAMLAIRSSAELDAISPANFTAQAVNLALLAILFGALATGLGAATGKSRPTVFGITAGLGVAAYALNGFAPQTGADWLRCLTPYHYYIGGEPLRNGLDLVDVAVLAVAAIILITAGAWRLNHRDLGR</sequence>
<dbReference type="Proteomes" id="UP000501240">
    <property type="component" value="Chromosome"/>
</dbReference>
<dbReference type="GO" id="GO:0005886">
    <property type="term" value="C:plasma membrane"/>
    <property type="evidence" value="ECO:0007669"/>
    <property type="project" value="UniProtKB-SubCell"/>
</dbReference>
<feature type="transmembrane region" description="Helical" evidence="1">
    <location>
        <begin position="180"/>
        <end position="198"/>
    </location>
</feature>
<dbReference type="GO" id="GO:0140359">
    <property type="term" value="F:ABC-type transporter activity"/>
    <property type="evidence" value="ECO:0007669"/>
    <property type="project" value="InterPro"/>
</dbReference>
<accession>A0A7D4AKS8</accession>
<keyword evidence="3" id="KW-1185">Reference proteome</keyword>
<feature type="transmembrane region" description="Helical" evidence="1">
    <location>
        <begin position="139"/>
        <end position="160"/>
    </location>
</feature>
<evidence type="ECO:0008006" key="4">
    <source>
        <dbReference type="Google" id="ProtNLM"/>
    </source>
</evidence>
<dbReference type="Pfam" id="PF12679">
    <property type="entry name" value="ABC2_membrane_2"/>
    <property type="match status" value="1"/>
</dbReference>
<name>A0A7D4AKS8_ACTVE</name>
<keyword evidence="1" id="KW-0812">Transmembrane</keyword>
<evidence type="ECO:0000313" key="2">
    <source>
        <dbReference type="EMBL" id="QKG19109.1"/>
    </source>
</evidence>
<evidence type="ECO:0000313" key="3">
    <source>
        <dbReference type="Proteomes" id="UP000501240"/>
    </source>
</evidence>
<evidence type="ECO:0000256" key="1">
    <source>
        <dbReference type="SAM" id="Phobius"/>
    </source>
</evidence>
<keyword evidence="1" id="KW-1133">Transmembrane helix</keyword>
<feature type="transmembrane region" description="Helical" evidence="1">
    <location>
        <begin position="205"/>
        <end position="224"/>
    </location>
</feature>
<reference evidence="2 3" key="1">
    <citation type="submission" date="2020-05" db="EMBL/GenBank/DDBJ databases">
        <title>Actinomadura verrucosospora NRRL-B18236 (PFL_A860) Genome sequencing and assembly.</title>
        <authorList>
            <person name="Samborskyy M."/>
        </authorList>
    </citation>
    <scope>NUCLEOTIDE SEQUENCE [LARGE SCALE GENOMIC DNA]</scope>
    <source>
        <strain evidence="2 3">NRRL:B18236</strain>
    </source>
</reference>
<protein>
    <recommendedName>
        <fullName evidence="4">ABC transporter permease</fullName>
    </recommendedName>
</protein>
<dbReference type="EMBL" id="CP053892">
    <property type="protein sequence ID" value="QKG19109.1"/>
    <property type="molecule type" value="Genomic_DNA"/>
</dbReference>
<gene>
    <name evidence="2" type="ORF">ACTIVE_0745</name>
</gene>
<keyword evidence="1" id="KW-0472">Membrane</keyword>
<dbReference type="RefSeq" id="WP_173092823.1">
    <property type="nucleotide sequence ID" value="NZ_CP053892.1"/>
</dbReference>
<feature type="transmembrane region" description="Helical" evidence="1">
    <location>
        <begin position="38"/>
        <end position="60"/>
    </location>
</feature>
<feature type="transmembrane region" description="Helical" evidence="1">
    <location>
        <begin position="256"/>
        <end position="274"/>
    </location>
</feature>